<keyword evidence="21" id="KW-1185">Reference proteome</keyword>
<comment type="similarity">
    <text evidence="4 19">Belongs to the CobS family.</text>
</comment>
<keyword evidence="9 19" id="KW-0808">Transferase</keyword>
<comment type="pathway">
    <text evidence="3 19">Cofactor biosynthesis; adenosylcobalamin biosynthesis; adenosylcobalamin from cob(II)yrinate a,c-diamide: step 7/7.</text>
</comment>
<evidence type="ECO:0000256" key="2">
    <source>
        <dbReference type="ARBA" id="ARBA00004651"/>
    </source>
</evidence>
<sequence>MSSFFHALGFLTRLPVPRNLNPDAWSKSPPWYPVVGVLLGALLALVGYALEFLTPPAVTAILLLTLWVFLTGGLHLDGLMDTADGFGSYRSKERILEIMKDSRVGGMGVLAAILLLGTKAAALFSLQGSSQIIALAAAPVLGRMAMTAALYGFPYAREEGLAQSLRKDARVEGWVVFFFFLLVCLFVGRVLGIFTLVLSAVACTLLIRSSLRKIGGLTGDVYGALCEVTEAVVLLSVVVARNLQWI</sequence>
<evidence type="ECO:0000256" key="6">
    <source>
        <dbReference type="ARBA" id="ARBA00015850"/>
    </source>
</evidence>
<organism evidence="20 21">
    <name type="scientific">Tumebacillus flagellatus</name>
    <dbReference type="NCBI Taxonomy" id="1157490"/>
    <lineage>
        <taxon>Bacteria</taxon>
        <taxon>Bacillati</taxon>
        <taxon>Bacillota</taxon>
        <taxon>Bacilli</taxon>
        <taxon>Bacillales</taxon>
        <taxon>Alicyclobacillaceae</taxon>
        <taxon>Tumebacillus</taxon>
    </lineage>
</organism>
<dbReference type="Pfam" id="PF02654">
    <property type="entry name" value="CobS"/>
    <property type="match status" value="1"/>
</dbReference>
<dbReference type="UniPathway" id="UPA00148">
    <property type="reaction ID" value="UER00238"/>
</dbReference>
<comment type="catalytic activity">
    <reaction evidence="17 19">
        <text>alpha-ribazole + adenosylcob(III)inamide-GDP = adenosylcob(III)alamin + GMP + H(+)</text>
        <dbReference type="Rhea" id="RHEA:16049"/>
        <dbReference type="ChEBI" id="CHEBI:10329"/>
        <dbReference type="ChEBI" id="CHEBI:15378"/>
        <dbReference type="ChEBI" id="CHEBI:18408"/>
        <dbReference type="ChEBI" id="CHEBI:58115"/>
        <dbReference type="ChEBI" id="CHEBI:60487"/>
        <dbReference type="EC" id="2.7.8.26"/>
    </reaction>
</comment>
<evidence type="ECO:0000256" key="19">
    <source>
        <dbReference type="HAMAP-Rule" id="MF_00719"/>
    </source>
</evidence>
<evidence type="ECO:0000256" key="1">
    <source>
        <dbReference type="ARBA" id="ARBA00001946"/>
    </source>
</evidence>
<comment type="catalytic activity">
    <reaction evidence="18 19">
        <text>alpha-ribazole 5'-phosphate + adenosylcob(III)inamide-GDP = adenosylcob(III)alamin 5'-phosphate + GMP + H(+)</text>
        <dbReference type="Rhea" id="RHEA:23560"/>
        <dbReference type="ChEBI" id="CHEBI:15378"/>
        <dbReference type="ChEBI" id="CHEBI:57918"/>
        <dbReference type="ChEBI" id="CHEBI:58115"/>
        <dbReference type="ChEBI" id="CHEBI:60487"/>
        <dbReference type="ChEBI" id="CHEBI:60493"/>
        <dbReference type="EC" id="2.7.8.26"/>
    </reaction>
</comment>
<evidence type="ECO:0000256" key="7">
    <source>
        <dbReference type="ARBA" id="ARBA00022475"/>
    </source>
</evidence>
<dbReference type="InterPro" id="IPR003805">
    <property type="entry name" value="CobS"/>
</dbReference>
<dbReference type="Proteomes" id="UP000027931">
    <property type="component" value="Unassembled WGS sequence"/>
</dbReference>
<evidence type="ECO:0000256" key="11">
    <source>
        <dbReference type="ARBA" id="ARBA00022842"/>
    </source>
</evidence>
<feature type="transmembrane region" description="Helical" evidence="19">
    <location>
        <begin position="31"/>
        <end position="50"/>
    </location>
</feature>
<dbReference type="GO" id="GO:0009236">
    <property type="term" value="P:cobalamin biosynthetic process"/>
    <property type="evidence" value="ECO:0007669"/>
    <property type="project" value="UniProtKB-UniRule"/>
</dbReference>
<comment type="cofactor">
    <cofactor evidence="1 19">
        <name>Mg(2+)</name>
        <dbReference type="ChEBI" id="CHEBI:18420"/>
    </cofactor>
</comment>
<evidence type="ECO:0000256" key="10">
    <source>
        <dbReference type="ARBA" id="ARBA00022692"/>
    </source>
</evidence>
<evidence type="ECO:0000256" key="15">
    <source>
        <dbReference type="ARBA" id="ARBA00032605"/>
    </source>
</evidence>
<keyword evidence="10 19" id="KW-0812">Transmembrane</keyword>
<dbReference type="GO" id="GO:0051073">
    <property type="term" value="F:adenosylcobinamide-GDP ribazoletransferase activity"/>
    <property type="evidence" value="ECO:0007669"/>
    <property type="project" value="UniProtKB-UniRule"/>
</dbReference>
<dbReference type="AlphaFoldDB" id="A0A074LHU1"/>
<dbReference type="STRING" id="1157490.EL26_18310"/>
<dbReference type="PANTHER" id="PTHR34148">
    <property type="entry name" value="ADENOSYLCOBINAMIDE-GDP RIBAZOLETRANSFERASE"/>
    <property type="match status" value="1"/>
</dbReference>
<evidence type="ECO:0000313" key="20">
    <source>
        <dbReference type="EMBL" id="KEO81796.1"/>
    </source>
</evidence>
<dbReference type="eggNOG" id="COG0368">
    <property type="taxonomic scope" value="Bacteria"/>
</dbReference>
<evidence type="ECO:0000256" key="5">
    <source>
        <dbReference type="ARBA" id="ARBA00013200"/>
    </source>
</evidence>
<keyword evidence="7 19" id="KW-1003">Cell membrane</keyword>
<evidence type="ECO:0000256" key="18">
    <source>
        <dbReference type="ARBA" id="ARBA00049504"/>
    </source>
</evidence>
<evidence type="ECO:0000256" key="12">
    <source>
        <dbReference type="ARBA" id="ARBA00022989"/>
    </source>
</evidence>
<feature type="transmembrane region" description="Helical" evidence="19">
    <location>
        <begin position="133"/>
        <end position="154"/>
    </location>
</feature>
<feature type="transmembrane region" description="Helical" evidence="19">
    <location>
        <begin position="174"/>
        <end position="207"/>
    </location>
</feature>
<keyword evidence="13 19" id="KW-0472">Membrane</keyword>
<dbReference type="GO" id="GO:0005886">
    <property type="term" value="C:plasma membrane"/>
    <property type="evidence" value="ECO:0007669"/>
    <property type="project" value="UniProtKB-SubCell"/>
</dbReference>
<dbReference type="RefSeq" id="WP_038091813.1">
    <property type="nucleotide sequence ID" value="NZ_JMIR01000031.1"/>
</dbReference>
<evidence type="ECO:0000313" key="21">
    <source>
        <dbReference type="Proteomes" id="UP000027931"/>
    </source>
</evidence>
<keyword evidence="11 19" id="KW-0460">Magnesium</keyword>
<evidence type="ECO:0000256" key="14">
    <source>
        <dbReference type="ARBA" id="ARBA00025228"/>
    </source>
</evidence>
<evidence type="ECO:0000256" key="4">
    <source>
        <dbReference type="ARBA" id="ARBA00010561"/>
    </source>
</evidence>
<comment type="caution">
    <text evidence="20">The sequence shown here is derived from an EMBL/GenBank/DDBJ whole genome shotgun (WGS) entry which is preliminary data.</text>
</comment>
<accession>A0A074LHU1</accession>
<comment type="subcellular location">
    <subcellularLocation>
        <location evidence="2 19">Cell membrane</location>
        <topology evidence="2 19">Multi-pass membrane protein</topology>
    </subcellularLocation>
</comment>
<dbReference type="OrthoDB" id="9794626at2"/>
<evidence type="ECO:0000256" key="13">
    <source>
        <dbReference type="ARBA" id="ARBA00023136"/>
    </source>
</evidence>
<dbReference type="NCBIfam" id="TIGR00317">
    <property type="entry name" value="cobS"/>
    <property type="match status" value="1"/>
</dbReference>
<dbReference type="PANTHER" id="PTHR34148:SF1">
    <property type="entry name" value="ADENOSYLCOBINAMIDE-GDP RIBAZOLETRANSFERASE"/>
    <property type="match status" value="1"/>
</dbReference>
<dbReference type="GO" id="GO:0008818">
    <property type="term" value="F:cobalamin 5'-phosphate synthase activity"/>
    <property type="evidence" value="ECO:0007669"/>
    <property type="project" value="UniProtKB-UniRule"/>
</dbReference>
<comment type="function">
    <text evidence="14 19">Joins adenosylcobinamide-GDP and alpha-ribazole to generate adenosylcobalamin (Ado-cobalamin). Also synthesizes adenosylcobalamin 5'-phosphate from adenosylcobinamide-GDP and alpha-ribazole 5'-phosphate.</text>
</comment>
<proteinExistence type="inferred from homology"/>
<protein>
    <recommendedName>
        <fullName evidence="6 19">Adenosylcobinamide-GDP ribazoletransferase</fullName>
        <ecNumber evidence="5 19">2.7.8.26</ecNumber>
    </recommendedName>
    <alternativeName>
        <fullName evidence="16 19">Cobalamin synthase</fullName>
    </alternativeName>
    <alternativeName>
        <fullName evidence="15 19">Cobalamin-5'-phosphate synthase</fullName>
    </alternativeName>
</protein>
<evidence type="ECO:0000256" key="16">
    <source>
        <dbReference type="ARBA" id="ARBA00032853"/>
    </source>
</evidence>
<reference evidence="20 21" key="1">
    <citation type="journal article" date="2013" name="Int. J. Syst. Evol. Microbiol.">
        <title>Tumebacillus flagellatus sp. nov., an alpha-amylase/pullulanase-producing bacterium isolated from cassava wastewater.</title>
        <authorList>
            <person name="Wang Q."/>
            <person name="Xie N."/>
            <person name="Qin Y."/>
            <person name="Shen N."/>
            <person name="Zhu J."/>
            <person name="Mi H."/>
            <person name="Huang R."/>
        </authorList>
    </citation>
    <scope>NUCLEOTIDE SEQUENCE [LARGE SCALE GENOMIC DNA]</scope>
    <source>
        <strain evidence="20 21">GST4</strain>
    </source>
</reference>
<feature type="transmembrane region" description="Helical" evidence="19">
    <location>
        <begin position="57"/>
        <end position="76"/>
    </location>
</feature>
<dbReference type="EMBL" id="JMIR01000031">
    <property type="protein sequence ID" value="KEO81796.1"/>
    <property type="molecule type" value="Genomic_DNA"/>
</dbReference>
<feature type="transmembrane region" description="Helical" evidence="19">
    <location>
        <begin position="104"/>
        <end position="126"/>
    </location>
</feature>
<keyword evidence="12 19" id="KW-1133">Transmembrane helix</keyword>
<dbReference type="EC" id="2.7.8.26" evidence="5 19"/>
<evidence type="ECO:0000256" key="17">
    <source>
        <dbReference type="ARBA" id="ARBA00048623"/>
    </source>
</evidence>
<dbReference type="HAMAP" id="MF_00719">
    <property type="entry name" value="CobS"/>
    <property type="match status" value="1"/>
</dbReference>
<evidence type="ECO:0000256" key="9">
    <source>
        <dbReference type="ARBA" id="ARBA00022679"/>
    </source>
</evidence>
<evidence type="ECO:0000256" key="8">
    <source>
        <dbReference type="ARBA" id="ARBA00022573"/>
    </source>
</evidence>
<name>A0A074LHU1_9BACL</name>
<keyword evidence="8 19" id="KW-0169">Cobalamin biosynthesis</keyword>
<evidence type="ECO:0000256" key="3">
    <source>
        <dbReference type="ARBA" id="ARBA00004663"/>
    </source>
</evidence>
<gene>
    <name evidence="19" type="primary">cobS</name>
    <name evidence="20" type="ORF">EL26_18310</name>
</gene>